<name>A0A2P2QMK1_RHIMU</name>
<dbReference type="EMBL" id="GGEC01087633">
    <property type="protein sequence ID" value="MBX68117.1"/>
    <property type="molecule type" value="Transcribed_RNA"/>
</dbReference>
<organism evidence="1">
    <name type="scientific">Rhizophora mucronata</name>
    <name type="common">Asiatic mangrove</name>
    <dbReference type="NCBI Taxonomy" id="61149"/>
    <lineage>
        <taxon>Eukaryota</taxon>
        <taxon>Viridiplantae</taxon>
        <taxon>Streptophyta</taxon>
        <taxon>Embryophyta</taxon>
        <taxon>Tracheophyta</taxon>
        <taxon>Spermatophyta</taxon>
        <taxon>Magnoliopsida</taxon>
        <taxon>eudicotyledons</taxon>
        <taxon>Gunneridae</taxon>
        <taxon>Pentapetalae</taxon>
        <taxon>rosids</taxon>
        <taxon>fabids</taxon>
        <taxon>Malpighiales</taxon>
        <taxon>Rhizophoraceae</taxon>
        <taxon>Rhizophora</taxon>
    </lineage>
</organism>
<reference evidence="1" key="1">
    <citation type="submission" date="2018-02" db="EMBL/GenBank/DDBJ databases">
        <title>Rhizophora mucronata_Transcriptome.</title>
        <authorList>
            <person name="Meera S.P."/>
            <person name="Sreeshan A."/>
            <person name="Augustine A."/>
        </authorList>
    </citation>
    <scope>NUCLEOTIDE SEQUENCE</scope>
    <source>
        <tissue evidence="1">Leaf</tissue>
    </source>
</reference>
<evidence type="ECO:0000313" key="1">
    <source>
        <dbReference type="EMBL" id="MBX68117.1"/>
    </source>
</evidence>
<accession>A0A2P2QMK1</accession>
<sequence length="41" mass="4880">MAYRTTILIFLFLFVEFMPIVLQKVLDHLVLLKMMNCCVTM</sequence>
<proteinExistence type="predicted"/>
<dbReference type="AlphaFoldDB" id="A0A2P2QMK1"/>
<protein>
    <submittedName>
        <fullName evidence="1">Uncharacterized protein</fullName>
    </submittedName>
</protein>